<feature type="region of interest" description="Disordered" evidence="1">
    <location>
        <begin position="1"/>
        <end position="21"/>
    </location>
</feature>
<dbReference type="Gramene" id="Psat4g189960.1">
    <property type="protein sequence ID" value="Psat4g189960.1.cds"/>
    <property type="gene ID" value="Psat4g189960"/>
</dbReference>
<evidence type="ECO:0000256" key="1">
    <source>
        <dbReference type="SAM" id="MobiDB-lite"/>
    </source>
</evidence>
<dbReference type="GO" id="GO:0003723">
    <property type="term" value="F:RNA binding"/>
    <property type="evidence" value="ECO:0007669"/>
    <property type="project" value="InterPro"/>
</dbReference>
<dbReference type="Gramene" id="Psat04G0475900-T1">
    <property type="protein sequence ID" value="KAI5421039.1"/>
    <property type="gene ID" value="KIW84_044759"/>
</dbReference>
<reference evidence="3 4" key="1">
    <citation type="journal article" date="2022" name="Nat. Genet.">
        <title>Improved pea reference genome and pan-genome highlight genomic features and evolutionary characteristics.</title>
        <authorList>
            <person name="Yang T."/>
            <person name="Liu R."/>
            <person name="Luo Y."/>
            <person name="Hu S."/>
            <person name="Wang D."/>
            <person name="Wang C."/>
            <person name="Pandey M.K."/>
            <person name="Ge S."/>
            <person name="Xu Q."/>
            <person name="Li N."/>
            <person name="Li G."/>
            <person name="Huang Y."/>
            <person name="Saxena R.K."/>
            <person name="Ji Y."/>
            <person name="Li M."/>
            <person name="Yan X."/>
            <person name="He Y."/>
            <person name="Liu Y."/>
            <person name="Wang X."/>
            <person name="Xiang C."/>
            <person name="Varshney R.K."/>
            <person name="Ding H."/>
            <person name="Gao S."/>
            <person name="Zong X."/>
        </authorList>
    </citation>
    <scope>NUCLEOTIDE SEQUENCE [LARGE SCALE GENOMIC DNA]</scope>
    <source>
        <strain evidence="3 4">cv. Zhongwan 6</strain>
    </source>
</reference>
<evidence type="ECO:0000259" key="2">
    <source>
        <dbReference type="Pfam" id="PF00076"/>
    </source>
</evidence>
<evidence type="ECO:0000313" key="4">
    <source>
        <dbReference type="Proteomes" id="UP001058974"/>
    </source>
</evidence>
<dbReference type="Proteomes" id="UP001058974">
    <property type="component" value="Chromosome 4"/>
</dbReference>
<feature type="compositionally biased region" description="Basic residues" evidence="1">
    <location>
        <begin position="11"/>
        <end position="21"/>
    </location>
</feature>
<comment type="caution">
    <text evidence="3">The sequence shown here is derived from an EMBL/GenBank/DDBJ whole genome shotgun (WGS) entry which is preliminary data.</text>
</comment>
<dbReference type="Gene3D" id="3.30.70.330">
    <property type="match status" value="1"/>
</dbReference>
<accession>A0A9D4XJA2</accession>
<organism evidence="3 4">
    <name type="scientific">Pisum sativum</name>
    <name type="common">Garden pea</name>
    <name type="synonym">Lathyrus oleraceus</name>
    <dbReference type="NCBI Taxonomy" id="3888"/>
    <lineage>
        <taxon>Eukaryota</taxon>
        <taxon>Viridiplantae</taxon>
        <taxon>Streptophyta</taxon>
        <taxon>Embryophyta</taxon>
        <taxon>Tracheophyta</taxon>
        <taxon>Spermatophyta</taxon>
        <taxon>Magnoliopsida</taxon>
        <taxon>eudicotyledons</taxon>
        <taxon>Gunneridae</taxon>
        <taxon>Pentapetalae</taxon>
        <taxon>rosids</taxon>
        <taxon>fabids</taxon>
        <taxon>Fabales</taxon>
        <taxon>Fabaceae</taxon>
        <taxon>Papilionoideae</taxon>
        <taxon>50 kb inversion clade</taxon>
        <taxon>NPAAA clade</taxon>
        <taxon>Hologalegina</taxon>
        <taxon>IRL clade</taxon>
        <taxon>Fabeae</taxon>
        <taxon>Lathyrus</taxon>
    </lineage>
</organism>
<name>A0A9D4XJA2_PEA</name>
<dbReference type="InterPro" id="IPR035979">
    <property type="entry name" value="RBD_domain_sf"/>
</dbReference>
<dbReference type="InterPro" id="IPR012677">
    <property type="entry name" value="Nucleotide-bd_a/b_plait_sf"/>
</dbReference>
<dbReference type="InterPro" id="IPR000504">
    <property type="entry name" value="RRM_dom"/>
</dbReference>
<feature type="compositionally biased region" description="Basic and acidic residues" evidence="1">
    <location>
        <begin position="1"/>
        <end position="10"/>
    </location>
</feature>
<protein>
    <recommendedName>
        <fullName evidence="2">RRM domain-containing protein</fullName>
    </recommendedName>
</protein>
<evidence type="ECO:0000313" key="3">
    <source>
        <dbReference type="EMBL" id="KAI5421039.1"/>
    </source>
</evidence>
<dbReference type="EMBL" id="JAMSHJ010000004">
    <property type="protein sequence ID" value="KAI5421039.1"/>
    <property type="molecule type" value="Genomic_DNA"/>
</dbReference>
<dbReference type="Pfam" id="PF00076">
    <property type="entry name" value="RRM_1"/>
    <property type="match status" value="1"/>
</dbReference>
<gene>
    <name evidence="3" type="ORF">KIW84_044759</name>
</gene>
<dbReference type="CDD" id="cd00590">
    <property type="entry name" value="RRM_SF"/>
    <property type="match status" value="1"/>
</dbReference>
<dbReference type="AlphaFoldDB" id="A0A9D4XJA2"/>
<keyword evidence="4" id="KW-1185">Reference proteome</keyword>
<sequence>MKFHEGDRQHARSRKGKHATTKARWDNGAILRSEEGKYRACSAYFFFISFLDYFSAKDMFEEFQSYGDIDEVVIPSKRDIRGNQYGFVRFHRKKHLKYEVVERNMAISSVASTREYGGYSYAVMLKDKSNIDASTYRHKVGFQLEEQDL</sequence>
<dbReference type="SUPFAM" id="SSF54928">
    <property type="entry name" value="RNA-binding domain, RBD"/>
    <property type="match status" value="1"/>
</dbReference>
<proteinExistence type="predicted"/>
<feature type="domain" description="RRM" evidence="2">
    <location>
        <begin position="56"/>
        <end position="95"/>
    </location>
</feature>